<dbReference type="EMBL" id="CAMGYJ010000006">
    <property type="protein sequence ID" value="CAI0434640.1"/>
    <property type="molecule type" value="Genomic_DNA"/>
</dbReference>
<evidence type="ECO:0000259" key="2">
    <source>
        <dbReference type="Pfam" id="PF14303"/>
    </source>
</evidence>
<gene>
    <name evidence="3" type="ORF">LITE_LOCUS24339</name>
</gene>
<accession>A0AAV0LM62</accession>
<dbReference type="AlphaFoldDB" id="A0AAV0LM62"/>
<reference evidence="3" key="1">
    <citation type="submission" date="2022-08" db="EMBL/GenBank/DDBJ databases">
        <authorList>
            <person name="Gutierrez-Valencia J."/>
        </authorList>
    </citation>
    <scope>NUCLEOTIDE SEQUENCE</scope>
</reference>
<dbReference type="InterPro" id="IPR029466">
    <property type="entry name" value="NAM-associated_C"/>
</dbReference>
<protein>
    <recommendedName>
        <fullName evidence="2">No apical meristem-associated C-terminal domain-containing protein</fullName>
    </recommendedName>
</protein>
<feature type="region of interest" description="Disordered" evidence="1">
    <location>
        <begin position="1"/>
        <end position="50"/>
    </location>
</feature>
<organism evidence="3 4">
    <name type="scientific">Linum tenue</name>
    <dbReference type="NCBI Taxonomy" id="586396"/>
    <lineage>
        <taxon>Eukaryota</taxon>
        <taxon>Viridiplantae</taxon>
        <taxon>Streptophyta</taxon>
        <taxon>Embryophyta</taxon>
        <taxon>Tracheophyta</taxon>
        <taxon>Spermatophyta</taxon>
        <taxon>Magnoliopsida</taxon>
        <taxon>eudicotyledons</taxon>
        <taxon>Gunneridae</taxon>
        <taxon>Pentapetalae</taxon>
        <taxon>rosids</taxon>
        <taxon>fabids</taxon>
        <taxon>Malpighiales</taxon>
        <taxon>Linaceae</taxon>
        <taxon>Linum</taxon>
    </lineage>
</organism>
<evidence type="ECO:0000313" key="3">
    <source>
        <dbReference type="EMBL" id="CAI0434640.1"/>
    </source>
</evidence>
<sequence length="122" mass="13924">MDGFSSGFSSGDSDSPDVQATPFVINRPEGRDKQKKKNRGTPYSSSESWEKNMANMVDNSNTHTRLALAREERGIQREAREKNTHDMMVMNKDLSQMSPQSRAWYQSKKDNIVASYQNDLDM</sequence>
<evidence type="ECO:0000313" key="4">
    <source>
        <dbReference type="Proteomes" id="UP001154282"/>
    </source>
</evidence>
<feature type="compositionally biased region" description="Low complexity" evidence="1">
    <location>
        <begin position="1"/>
        <end position="13"/>
    </location>
</feature>
<evidence type="ECO:0000256" key="1">
    <source>
        <dbReference type="SAM" id="MobiDB-lite"/>
    </source>
</evidence>
<keyword evidence="4" id="KW-1185">Reference proteome</keyword>
<dbReference type="Pfam" id="PF14303">
    <property type="entry name" value="NAM-associated"/>
    <property type="match status" value="1"/>
</dbReference>
<comment type="caution">
    <text evidence="3">The sequence shown here is derived from an EMBL/GenBank/DDBJ whole genome shotgun (WGS) entry which is preliminary data.</text>
</comment>
<name>A0AAV0LM62_9ROSI</name>
<dbReference type="Proteomes" id="UP001154282">
    <property type="component" value="Unassembled WGS sequence"/>
</dbReference>
<feature type="domain" description="No apical meristem-associated C-terminal" evidence="2">
    <location>
        <begin position="10"/>
        <end position="112"/>
    </location>
</feature>
<proteinExistence type="predicted"/>